<gene>
    <name evidence="2" type="ORF">BGE01nite_49320</name>
</gene>
<feature type="region of interest" description="Disordered" evidence="1">
    <location>
        <begin position="200"/>
        <end position="231"/>
    </location>
</feature>
<protein>
    <submittedName>
        <fullName evidence="2">Uncharacterized protein</fullName>
    </submittedName>
</protein>
<reference evidence="2 3" key="1">
    <citation type="submission" date="2019-07" db="EMBL/GenBank/DDBJ databases">
        <title>Whole genome shotgun sequence of Brevifollis gellanilyticus NBRC 108608.</title>
        <authorList>
            <person name="Hosoyama A."/>
            <person name="Uohara A."/>
            <person name="Ohji S."/>
            <person name="Ichikawa N."/>
        </authorList>
    </citation>
    <scope>NUCLEOTIDE SEQUENCE [LARGE SCALE GENOMIC DNA]</scope>
    <source>
        <strain evidence="2 3">NBRC 108608</strain>
    </source>
</reference>
<name>A0A512MH13_9BACT</name>
<dbReference type="AlphaFoldDB" id="A0A512MH13"/>
<evidence type="ECO:0000313" key="3">
    <source>
        <dbReference type="Proteomes" id="UP000321577"/>
    </source>
</evidence>
<dbReference type="Proteomes" id="UP000321577">
    <property type="component" value="Unassembled WGS sequence"/>
</dbReference>
<keyword evidence="3" id="KW-1185">Reference proteome</keyword>
<sequence length="231" mass="26378">MDVRFVRFAKWIDAHEDYLGFAIRRCAKLPREIQDLRPIGNPFAALKVGRMLGHTSDVFAVTNEVYDKVRPFVLVAQLFQGGLGVELGEYVNLTQAQSAKSKLKKVLMRRFETALDGLHEPYVKDSTDGKTSMVEAQFAGEVVFVPPECWVIETVRMLLEQNGELPTKGEVQQLYADKKDRKLLSKRKWNEVWKAAGLDGLAHDKPHTRATKNATIEKRRRAERAERAQKR</sequence>
<evidence type="ECO:0000256" key="1">
    <source>
        <dbReference type="SAM" id="MobiDB-lite"/>
    </source>
</evidence>
<accession>A0A512MH13</accession>
<evidence type="ECO:0000313" key="2">
    <source>
        <dbReference type="EMBL" id="GEP45641.1"/>
    </source>
</evidence>
<organism evidence="2 3">
    <name type="scientific">Brevifollis gellanilyticus</name>
    <dbReference type="NCBI Taxonomy" id="748831"/>
    <lineage>
        <taxon>Bacteria</taxon>
        <taxon>Pseudomonadati</taxon>
        <taxon>Verrucomicrobiota</taxon>
        <taxon>Verrucomicrobiia</taxon>
        <taxon>Verrucomicrobiales</taxon>
        <taxon>Verrucomicrobiaceae</taxon>
    </lineage>
</organism>
<dbReference type="EMBL" id="BKAG01000054">
    <property type="protein sequence ID" value="GEP45641.1"/>
    <property type="molecule type" value="Genomic_DNA"/>
</dbReference>
<comment type="caution">
    <text evidence="2">The sequence shown here is derived from an EMBL/GenBank/DDBJ whole genome shotgun (WGS) entry which is preliminary data.</text>
</comment>
<proteinExistence type="predicted"/>